<dbReference type="GO" id="GO:0015267">
    <property type="term" value="F:channel activity"/>
    <property type="evidence" value="ECO:0007669"/>
    <property type="project" value="TreeGrafter"/>
</dbReference>
<organism evidence="2 3">
    <name type="scientific">Caenorhabditis remanei</name>
    <name type="common">Caenorhabditis vulgaris</name>
    <dbReference type="NCBI Taxonomy" id="31234"/>
    <lineage>
        <taxon>Eukaryota</taxon>
        <taxon>Metazoa</taxon>
        <taxon>Ecdysozoa</taxon>
        <taxon>Nematoda</taxon>
        <taxon>Chromadorea</taxon>
        <taxon>Rhabditida</taxon>
        <taxon>Rhabditina</taxon>
        <taxon>Rhabditomorpha</taxon>
        <taxon>Rhabditoidea</taxon>
        <taxon>Rhabditidae</taxon>
        <taxon>Peloderinae</taxon>
        <taxon>Caenorhabditis</taxon>
    </lineage>
</organism>
<dbReference type="AlphaFoldDB" id="A0A6A5H8U1"/>
<dbReference type="Proteomes" id="UP000483820">
    <property type="component" value="Chromosome II"/>
</dbReference>
<evidence type="ECO:0000313" key="3">
    <source>
        <dbReference type="Proteomes" id="UP000483820"/>
    </source>
</evidence>
<dbReference type="KEGG" id="crq:GCK72_004187"/>
<gene>
    <name evidence="2" type="ORF">GCK72_004187</name>
</gene>
<evidence type="ECO:0000256" key="1">
    <source>
        <dbReference type="SAM" id="Phobius"/>
    </source>
</evidence>
<feature type="transmembrane region" description="Helical" evidence="1">
    <location>
        <begin position="20"/>
        <end position="42"/>
    </location>
</feature>
<dbReference type="GO" id="GO:0005737">
    <property type="term" value="C:cytoplasm"/>
    <property type="evidence" value="ECO:0007669"/>
    <property type="project" value="TreeGrafter"/>
</dbReference>
<dbReference type="PANTHER" id="PTHR21191">
    <property type="entry name" value="AQUAPORIN"/>
    <property type="match status" value="1"/>
</dbReference>
<dbReference type="RefSeq" id="XP_003101753.2">
    <property type="nucleotide sequence ID" value="XM_003101705.2"/>
</dbReference>
<reference evidence="2 3" key="1">
    <citation type="submission" date="2019-12" db="EMBL/GenBank/DDBJ databases">
        <title>Chromosome-level assembly of the Caenorhabditis remanei genome.</title>
        <authorList>
            <person name="Teterina A.A."/>
            <person name="Willis J.H."/>
            <person name="Phillips P.C."/>
        </authorList>
    </citation>
    <scope>NUCLEOTIDE SEQUENCE [LARGE SCALE GENOMIC DNA]</scope>
    <source>
        <strain evidence="2 3">PX506</strain>
        <tissue evidence="2">Whole organism</tissue>
    </source>
</reference>
<protein>
    <submittedName>
        <fullName evidence="2">Uncharacterized protein</fullName>
    </submittedName>
</protein>
<name>A0A6A5H8U1_CAERE</name>
<proteinExistence type="predicted"/>
<dbReference type="EMBL" id="WUAV01000002">
    <property type="protein sequence ID" value="KAF1764240.1"/>
    <property type="molecule type" value="Genomic_DNA"/>
</dbReference>
<evidence type="ECO:0000313" key="2">
    <source>
        <dbReference type="EMBL" id="KAF1764240.1"/>
    </source>
</evidence>
<feature type="transmembrane region" description="Helical" evidence="1">
    <location>
        <begin position="77"/>
        <end position="95"/>
    </location>
</feature>
<sequence>MWDIPTDPSELYLYLLEIEWLHPFYAYVVFIILTFAVTDGARRCAAQVLGDSKMLKFNEFLSVLTMCTAHFGEASIYYAYGLIPMFIAIIINWKIGEHFYRGSGENSCLLFEEYISRTVDNSDMLALALLQYFGATLAYIFNIVAWHYTAKYTGLMGGPEECLYLETAPLPLVALYQFLAAAGLRVALEYMTSERCKKYICLVYATLFCLGQHLVGVPGVHPMMCASRLTGCYFLQEDAVVKYICVYLLGITTGWLVSAAALSERTKLKSMWRVKFEEKLAAEEAALMAEQPVKRFVGKGNRRREVR</sequence>
<dbReference type="InterPro" id="IPR051883">
    <property type="entry name" value="AQP11/12_channel"/>
</dbReference>
<feature type="transmembrane region" description="Helical" evidence="1">
    <location>
        <begin position="240"/>
        <end position="263"/>
    </location>
</feature>
<dbReference type="PANTHER" id="PTHR21191:SF16">
    <property type="entry name" value="AQUAPORIN"/>
    <property type="match status" value="1"/>
</dbReference>
<comment type="caution">
    <text evidence="2">The sequence shown here is derived from an EMBL/GenBank/DDBJ whole genome shotgun (WGS) entry which is preliminary data.</text>
</comment>
<keyword evidence="1" id="KW-1133">Transmembrane helix</keyword>
<dbReference type="GeneID" id="9813398"/>
<accession>A0A6A5H8U1</accession>
<keyword evidence="1" id="KW-0812">Transmembrane</keyword>
<keyword evidence="1" id="KW-0472">Membrane</keyword>
<feature type="transmembrane region" description="Helical" evidence="1">
    <location>
        <begin position="125"/>
        <end position="148"/>
    </location>
</feature>
<feature type="transmembrane region" description="Helical" evidence="1">
    <location>
        <begin position="199"/>
        <end position="220"/>
    </location>
</feature>
<dbReference type="CTD" id="9813398"/>